<evidence type="ECO:0000259" key="2">
    <source>
        <dbReference type="Pfam" id="PF02018"/>
    </source>
</evidence>
<keyword evidence="4" id="KW-1185">Reference proteome</keyword>
<proteinExistence type="predicted"/>
<sequence length="188" mass="20590">MHEGNYVVAHPHPPPTLLKRATGPETFEGMRADDNMLVGPVFAVLLCAALCGAETQIFRNAGFESPLGPENWSCSGCTGLQYGDDKVEGTYSMLAQGRRADWAGPSYLLAYGTDVISGQTYDFQIYVKLLAGGSNQHEIKAMLSVTFSGQLLRVAFHCQEVPCPWKELLRFLSPKNVLISFPLLYLGD</sequence>
<dbReference type="EMBL" id="OV696701">
    <property type="protein sequence ID" value="CAH1248623.1"/>
    <property type="molecule type" value="Genomic_DNA"/>
</dbReference>
<dbReference type="OrthoDB" id="10348756at2759"/>
<dbReference type="InterPro" id="IPR008979">
    <property type="entry name" value="Galactose-bd-like_sf"/>
</dbReference>
<gene>
    <name evidence="3" type="primary">Hypp8319</name>
    <name evidence="3" type="ORF">BLAG_LOCUS9945</name>
</gene>
<evidence type="ECO:0000313" key="3">
    <source>
        <dbReference type="EMBL" id="CAH1248623.1"/>
    </source>
</evidence>
<dbReference type="SUPFAM" id="SSF49785">
    <property type="entry name" value="Galactose-binding domain-like"/>
    <property type="match status" value="1"/>
</dbReference>
<dbReference type="AlphaFoldDB" id="A0A8J9Z6E0"/>
<keyword evidence="1" id="KW-0378">Hydrolase</keyword>
<evidence type="ECO:0000313" key="4">
    <source>
        <dbReference type="Proteomes" id="UP000838412"/>
    </source>
</evidence>
<reference evidence="3" key="1">
    <citation type="submission" date="2022-01" db="EMBL/GenBank/DDBJ databases">
        <authorList>
            <person name="Braso-Vives M."/>
        </authorList>
    </citation>
    <scope>NUCLEOTIDE SEQUENCE</scope>
</reference>
<dbReference type="InterPro" id="IPR003305">
    <property type="entry name" value="CenC_carb-bd"/>
</dbReference>
<dbReference type="Proteomes" id="UP000838412">
    <property type="component" value="Chromosome 16"/>
</dbReference>
<dbReference type="GO" id="GO:0016798">
    <property type="term" value="F:hydrolase activity, acting on glycosyl bonds"/>
    <property type="evidence" value="ECO:0007669"/>
    <property type="project" value="InterPro"/>
</dbReference>
<dbReference type="Pfam" id="PF02018">
    <property type="entry name" value="CBM_4_9"/>
    <property type="match status" value="1"/>
</dbReference>
<evidence type="ECO:0000256" key="1">
    <source>
        <dbReference type="ARBA" id="ARBA00022801"/>
    </source>
</evidence>
<accession>A0A8J9Z6E0</accession>
<organism evidence="3 4">
    <name type="scientific">Branchiostoma lanceolatum</name>
    <name type="common">Common lancelet</name>
    <name type="synonym">Amphioxus lanceolatum</name>
    <dbReference type="NCBI Taxonomy" id="7740"/>
    <lineage>
        <taxon>Eukaryota</taxon>
        <taxon>Metazoa</taxon>
        <taxon>Chordata</taxon>
        <taxon>Cephalochordata</taxon>
        <taxon>Leptocardii</taxon>
        <taxon>Amphioxiformes</taxon>
        <taxon>Branchiostomatidae</taxon>
        <taxon>Branchiostoma</taxon>
    </lineage>
</organism>
<protein>
    <submittedName>
        <fullName evidence="3">Hypp8319 protein</fullName>
    </submittedName>
</protein>
<feature type="domain" description="CBM-cenC" evidence="2">
    <location>
        <begin position="56"/>
        <end position="143"/>
    </location>
</feature>
<dbReference type="Gene3D" id="2.60.120.260">
    <property type="entry name" value="Galactose-binding domain-like"/>
    <property type="match status" value="1"/>
</dbReference>
<name>A0A8J9Z6E0_BRALA</name>